<dbReference type="STRING" id="33935.ADM90_09715"/>
<feature type="transmembrane region" description="Helical" evidence="9">
    <location>
        <begin position="50"/>
        <end position="68"/>
    </location>
</feature>
<dbReference type="Pfam" id="PF04290">
    <property type="entry name" value="DctQ"/>
    <property type="match status" value="1"/>
</dbReference>
<sequence length="171" mass="19076">MKIIATISTTLYKMEKVLAVILMSVMLGSIALGVVFRYFFGNPLTWTDELAVYMLIWLTFVGGSMSVKSGKAASLDLVFERVQLIWKKIFLIVGYACAILFAAIVAYMAIQWISNPSIQTKISPGLKISMFLPYLAIPFGLVCLTVHSFHHFIQAFTYKENDTGDEGSEVK</sequence>
<keyword evidence="2" id="KW-0813">Transport</keyword>
<evidence type="ECO:0000256" key="3">
    <source>
        <dbReference type="ARBA" id="ARBA00022475"/>
    </source>
</evidence>
<evidence type="ECO:0000256" key="8">
    <source>
        <dbReference type="ARBA" id="ARBA00038436"/>
    </source>
</evidence>
<comment type="similarity">
    <text evidence="8">Belongs to the TRAP transporter small permease family.</text>
</comment>
<feature type="transmembrane region" description="Helical" evidence="9">
    <location>
        <begin position="89"/>
        <end position="110"/>
    </location>
</feature>
<dbReference type="OrthoDB" id="9815614at2"/>
<comment type="caution">
    <text evidence="11">The sequence shown here is derived from an EMBL/GenBank/DDBJ whole genome shotgun (WGS) entry which is preliminary data.</text>
</comment>
<dbReference type="InterPro" id="IPR055348">
    <property type="entry name" value="DctQ"/>
</dbReference>
<evidence type="ECO:0000256" key="5">
    <source>
        <dbReference type="ARBA" id="ARBA00022692"/>
    </source>
</evidence>
<protein>
    <recommendedName>
        <fullName evidence="10">Tripartite ATP-independent periplasmic transporters DctQ component domain-containing protein</fullName>
    </recommendedName>
</protein>
<evidence type="ECO:0000259" key="10">
    <source>
        <dbReference type="Pfam" id="PF04290"/>
    </source>
</evidence>
<keyword evidence="4" id="KW-0997">Cell inner membrane</keyword>
<dbReference type="GO" id="GO:0015740">
    <property type="term" value="P:C4-dicarboxylate transport"/>
    <property type="evidence" value="ECO:0007669"/>
    <property type="project" value="TreeGrafter"/>
</dbReference>
<keyword evidence="5 9" id="KW-0812">Transmembrane</keyword>
<feature type="transmembrane region" description="Helical" evidence="9">
    <location>
        <begin position="130"/>
        <end position="149"/>
    </location>
</feature>
<dbReference type="PANTHER" id="PTHR35011">
    <property type="entry name" value="2,3-DIKETO-L-GULONATE TRAP TRANSPORTER SMALL PERMEASE PROTEIN YIAM"/>
    <property type="match status" value="1"/>
</dbReference>
<organism evidence="11 12">
    <name type="scientific">Lysinibacillus macroides</name>
    <dbReference type="NCBI Taxonomy" id="33935"/>
    <lineage>
        <taxon>Bacteria</taxon>
        <taxon>Bacillati</taxon>
        <taxon>Bacillota</taxon>
        <taxon>Bacilli</taxon>
        <taxon>Bacillales</taxon>
        <taxon>Bacillaceae</taxon>
        <taxon>Lysinibacillus</taxon>
    </lineage>
</organism>
<dbReference type="RefSeq" id="WP_053994758.1">
    <property type="nucleotide sequence ID" value="NZ_CP065643.1"/>
</dbReference>
<reference evidence="11 12" key="1">
    <citation type="submission" date="2015-07" db="EMBL/GenBank/DDBJ databases">
        <title>Genome sequencing project for genomic taxonomy and phylogenomics of Bacillus-like bacteria.</title>
        <authorList>
            <person name="Liu B."/>
            <person name="Wang J."/>
            <person name="Zhu Y."/>
            <person name="Liu G."/>
            <person name="Chen Q."/>
            <person name="Chen Z."/>
            <person name="Che J."/>
            <person name="Ge C."/>
            <person name="Shi H."/>
            <person name="Pan Z."/>
            <person name="Liu X."/>
        </authorList>
    </citation>
    <scope>NUCLEOTIDE SEQUENCE [LARGE SCALE GENOMIC DNA]</scope>
    <source>
        <strain evidence="11 12">DSM 54</strain>
    </source>
</reference>
<dbReference type="GO" id="GO:0022857">
    <property type="term" value="F:transmembrane transporter activity"/>
    <property type="evidence" value="ECO:0007669"/>
    <property type="project" value="TreeGrafter"/>
</dbReference>
<evidence type="ECO:0000256" key="4">
    <source>
        <dbReference type="ARBA" id="ARBA00022519"/>
    </source>
</evidence>
<evidence type="ECO:0000256" key="2">
    <source>
        <dbReference type="ARBA" id="ARBA00022448"/>
    </source>
</evidence>
<dbReference type="AlphaFoldDB" id="A0A0M9DN42"/>
<dbReference type="Proteomes" id="UP000037977">
    <property type="component" value="Unassembled WGS sequence"/>
</dbReference>
<accession>A0A0M9DN42</accession>
<keyword evidence="7 9" id="KW-0472">Membrane</keyword>
<keyword evidence="3" id="KW-1003">Cell membrane</keyword>
<dbReference type="InterPro" id="IPR007387">
    <property type="entry name" value="TRAP_DctQ"/>
</dbReference>
<proteinExistence type="inferred from homology"/>
<comment type="subcellular location">
    <subcellularLocation>
        <location evidence="1">Cell inner membrane</location>
        <topology evidence="1">Multi-pass membrane protein</topology>
    </subcellularLocation>
</comment>
<dbReference type="PATRIC" id="fig|33935.3.peg.1447"/>
<name>A0A0M9DN42_9BACI</name>
<keyword evidence="12" id="KW-1185">Reference proteome</keyword>
<evidence type="ECO:0000256" key="1">
    <source>
        <dbReference type="ARBA" id="ARBA00004429"/>
    </source>
</evidence>
<dbReference type="GO" id="GO:0005886">
    <property type="term" value="C:plasma membrane"/>
    <property type="evidence" value="ECO:0007669"/>
    <property type="project" value="UniProtKB-SubCell"/>
</dbReference>
<evidence type="ECO:0000256" key="6">
    <source>
        <dbReference type="ARBA" id="ARBA00022989"/>
    </source>
</evidence>
<dbReference type="EMBL" id="LGCI01000005">
    <property type="protein sequence ID" value="KOY83512.1"/>
    <property type="molecule type" value="Genomic_DNA"/>
</dbReference>
<feature type="transmembrane region" description="Helical" evidence="9">
    <location>
        <begin position="17"/>
        <end position="38"/>
    </location>
</feature>
<evidence type="ECO:0000256" key="7">
    <source>
        <dbReference type="ARBA" id="ARBA00023136"/>
    </source>
</evidence>
<gene>
    <name evidence="11" type="ORF">ADM90_09715</name>
</gene>
<evidence type="ECO:0000313" key="12">
    <source>
        <dbReference type="Proteomes" id="UP000037977"/>
    </source>
</evidence>
<dbReference type="PANTHER" id="PTHR35011:SF2">
    <property type="entry name" value="2,3-DIKETO-L-GULONATE TRAP TRANSPORTER SMALL PERMEASE PROTEIN YIAM"/>
    <property type="match status" value="1"/>
</dbReference>
<keyword evidence="6 9" id="KW-1133">Transmembrane helix</keyword>
<evidence type="ECO:0000256" key="9">
    <source>
        <dbReference type="SAM" id="Phobius"/>
    </source>
</evidence>
<feature type="domain" description="Tripartite ATP-independent periplasmic transporters DctQ component" evidence="10">
    <location>
        <begin position="26"/>
        <end position="156"/>
    </location>
</feature>
<evidence type="ECO:0000313" key="11">
    <source>
        <dbReference type="EMBL" id="KOY83512.1"/>
    </source>
</evidence>